<dbReference type="SMART" id="SM00112">
    <property type="entry name" value="CA"/>
    <property type="match status" value="4"/>
</dbReference>
<evidence type="ECO:0000259" key="5">
    <source>
        <dbReference type="PROSITE" id="PS50268"/>
    </source>
</evidence>
<dbReference type="InterPro" id="IPR016187">
    <property type="entry name" value="CTDL_fold"/>
</dbReference>
<evidence type="ECO:0000259" key="4">
    <source>
        <dbReference type="PROSITE" id="PS50041"/>
    </source>
</evidence>
<dbReference type="InterPro" id="IPR007110">
    <property type="entry name" value="Ig-like_dom"/>
</dbReference>
<evidence type="ECO:0000313" key="8">
    <source>
        <dbReference type="Proteomes" id="UP001172082"/>
    </source>
</evidence>
<evidence type="ECO:0000313" key="7">
    <source>
        <dbReference type="EMBL" id="MDN5201140.1"/>
    </source>
</evidence>
<dbReference type="Pfam" id="PF00028">
    <property type="entry name" value="Cadherin"/>
    <property type="match status" value="2"/>
</dbReference>
<keyword evidence="1" id="KW-0812">Transmembrane</keyword>
<dbReference type="InterPro" id="IPR026341">
    <property type="entry name" value="T9SS_type_B"/>
</dbReference>
<feature type="domain" description="Cadherin" evidence="5">
    <location>
        <begin position="833"/>
        <end position="934"/>
    </location>
</feature>
<feature type="domain" description="Cadherin" evidence="5">
    <location>
        <begin position="934"/>
        <end position="1037"/>
    </location>
</feature>
<dbReference type="InterPro" id="IPR001304">
    <property type="entry name" value="C-type_lectin-like"/>
</dbReference>
<gene>
    <name evidence="7" type="ORF">QQ008_07200</name>
</gene>
<dbReference type="Pfam" id="PF13585">
    <property type="entry name" value="CHU_C"/>
    <property type="match status" value="1"/>
</dbReference>
<dbReference type="PANTHER" id="PTHR24026:SF126">
    <property type="entry name" value="PROTOCADHERIN FAT 4"/>
    <property type="match status" value="1"/>
</dbReference>
<evidence type="ECO:0000256" key="2">
    <source>
        <dbReference type="ARBA" id="ARBA00022989"/>
    </source>
</evidence>
<comment type="caution">
    <text evidence="7">The sequence shown here is derived from an EMBL/GenBank/DDBJ whole genome shotgun (WGS) entry which is preliminary data.</text>
</comment>
<feature type="compositionally biased region" description="Acidic residues" evidence="3">
    <location>
        <begin position="318"/>
        <end position="346"/>
    </location>
</feature>
<feature type="region of interest" description="Disordered" evidence="3">
    <location>
        <begin position="307"/>
        <end position="346"/>
    </location>
</feature>
<feature type="domain" description="Cadherin" evidence="5">
    <location>
        <begin position="1037"/>
        <end position="1139"/>
    </location>
</feature>
<feature type="domain" description="Ig-like" evidence="6">
    <location>
        <begin position="367"/>
        <end position="458"/>
    </location>
</feature>
<dbReference type="PROSITE" id="PS50041">
    <property type="entry name" value="C_TYPE_LECTIN_2"/>
    <property type="match status" value="1"/>
</dbReference>
<dbReference type="Gene3D" id="3.10.100.10">
    <property type="entry name" value="Mannose-Binding Protein A, subunit A"/>
    <property type="match status" value="1"/>
</dbReference>
<dbReference type="Gene3D" id="2.60.40.60">
    <property type="entry name" value="Cadherins"/>
    <property type="match status" value="4"/>
</dbReference>
<dbReference type="InterPro" id="IPR028974">
    <property type="entry name" value="TSP_type-3_rpt"/>
</dbReference>
<dbReference type="InterPro" id="IPR016186">
    <property type="entry name" value="C-type_lectin-like/link_sf"/>
</dbReference>
<dbReference type="PANTHER" id="PTHR24026">
    <property type="entry name" value="FAT ATYPICAL CADHERIN-RELATED"/>
    <property type="match status" value="1"/>
</dbReference>
<evidence type="ECO:0000256" key="3">
    <source>
        <dbReference type="SAM" id="MobiDB-lite"/>
    </source>
</evidence>
<keyword evidence="2" id="KW-0472">Membrane</keyword>
<dbReference type="Proteomes" id="UP001172082">
    <property type="component" value="Unassembled WGS sequence"/>
</dbReference>
<dbReference type="PRINTS" id="PR00205">
    <property type="entry name" value="CADHERIN"/>
</dbReference>
<evidence type="ECO:0000256" key="1">
    <source>
        <dbReference type="ARBA" id="ARBA00022692"/>
    </source>
</evidence>
<dbReference type="SUPFAM" id="SSF103647">
    <property type="entry name" value="TSP type-3 repeat"/>
    <property type="match status" value="1"/>
</dbReference>
<dbReference type="InterPro" id="IPR002126">
    <property type="entry name" value="Cadherin-like_dom"/>
</dbReference>
<evidence type="ECO:0000259" key="6">
    <source>
        <dbReference type="PROSITE" id="PS50835"/>
    </source>
</evidence>
<accession>A0ABT8KKA2</accession>
<dbReference type="EMBL" id="JAUJEA010000002">
    <property type="protein sequence ID" value="MDN5201140.1"/>
    <property type="molecule type" value="Genomic_DNA"/>
</dbReference>
<keyword evidence="2" id="KW-1133">Transmembrane helix</keyword>
<proteinExistence type="predicted"/>
<reference evidence="7" key="1">
    <citation type="submission" date="2023-06" db="EMBL/GenBank/DDBJ databases">
        <title>Genomic of Parafulvivirga corallium.</title>
        <authorList>
            <person name="Wang G."/>
        </authorList>
    </citation>
    <scope>NUCLEOTIDE SEQUENCE</scope>
    <source>
        <strain evidence="7">BMA10</strain>
    </source>
</reference>
<feature type="domain" description="Cadherin" evidence="5">
    <location>
        <begin position="1146"/>
        <end position="1243"/>
    </location>
</feature>
<dbReference type="PROSITE" id="PS50268">
    <property type="entry name" value="CADHERIN_2"/>
    <property type="match status" value="4"/>
</dbReference>
<dbReference type="RefSeq" id="WP_346751166.1">
    <property type="nucleotide sequence ID" value="NZ_JAUJEA010000002.1"/>
</dbReference>
<keyword evidence="8" id="KW-1185">Reference proteome</keyword>
<feature type="domain" description="C-type lectin" evidence="4">
    <location>
        <begin position="657"/>
        <end position="795"/>
    </location>
</feature>
<dbReference type="InterPro" id="IPR015919">
    <property type="entry name" value="Cadherin-like_sf"/>
</dbReference>
<name>A0ABT8KKA2_9BACT</name>
<organism evidence="7 8">
    <name type="scientific">Splendidivirga corallicola</name>
    <dbReference type="NCBI Taxonomy" id="3051826"/>
    <lineage>
        <taxon>Bacteria</taxon>
        <taxon>Pseudomonadati</taxon>
        <taxon>Bacteroidota</taxon>
        <taxon>Cytophagia</taxon>
        <taxon>Cytophagales</taxon>
        <taxon>Splendidivirgaceae</taxon>
        <taxon>Splendidivirga</taxon>
    </lineage>
</organism>
<dbReference type="NCBIfam" id="TIGR04131">
    <property type="entry name" value="Bac_Flav_CTERM"/>
    <property type="match status" value="1"/>
</dbReference>
<protein>
    <submittedName>
        <fullName evidence="7">Cadherin domain-containing protein</fullName>
    </submittedName>
</protein>
<dbReference type="SUPFAM" id="SSF49313">
    <property type="entry name" value="Cadherin-like"/>
    <property type="match status" value="4"/>
</dbReference>
<dbReference type="CDD" id="cd11304">
    <property type="entry name" value="Cadherin_repeat"/>
    <property type="match status" value="3"/>
</dbReference>
<dbReference type="SUPFAM" id="SSF56436">
    <property type="entry name" value="C-type lectin-like"/>
    <property type="match status" value="1"/>
</dbReference>
<sequence>MKKKILLTLTFLALWVVGFGHSGGVWIANDGCGHWFAIVFHYHGNGSAGSVASGSSGLYIDFDQNGYFDVNGVQYEYTDAGGFPTSDGEFIRFTDWIDLTDISTTANSYANNATIQAEVLSWLNTNKNFGKTYELTVAVDGGSYNGSWKEALVCPIQPLSPALYKASTSTSSAIERPAGYSNPFNLNYTPTNFNGTLTTQSLCGSTLDVSTSLTQTCVEEYGLVYSTTNTNPSIGDSDVDQTSLWTGSPTDFTNNSFSHSINVVDGLETSDHYIRAYYKQNVSGLQFYVYSELLTVIPLDPDADCDGDGISNGIETGLPDDDTDGDGIPDYEDTDSDGDGISDSDEGGVADCDIDGLLDFQDNEIEPQITLEPSSTIECHGVTASFNISVTGGGLSYQWQVNDGNGYADLTDDAVYGGSTTNTLNISTDVLLSGYSYRCIINSSTCGTSSTTAEASLTVNNPSAPIVTNITYFVGSTAHSLDNEVTGDNLLWYTNQTGGTGTATAPTPSTTTEGAEEHWVSQTVDGCESERSNVTATIILPNEITGNAEAKSAFYSLSTMVDDDILITGVSDISGARVYISTGFQEGDILEHVGNLPSGVTSSYNVSQGSLVFTGVANSNDWQEVFRNIIFRTTSDNQSDRTVTFILADAISLTIDSKRHYYKYISGSGTWMDAKSNASGQTLFGLSGYLATPILETENSVITSSFAEDGWLGGSDDYTEINAALGSSTFADQIASEGNWYWVTGPESGTEISTGNLNPSPVNSAFLNWNQNEPDNTGGEHYMGLHLTNTGKWSDHSSSNTLDGYYVEFGGYPSEATLNIESSKVLRYNSTASMTMNTSDMDEGNAIGDAVTTFLLTGQDAGMTYTYSLVSGEGDNDNAAFSFDGNTLTTSEVFDYETKTNYTIRVEVRDNFNGSFQQSYTINVNNMNDTPPVIDPGQIFNIDENGAINTQLGTVNATDVDGATSFADWTIIDGNTNDAFTIDPTTGMISVNSSDALDYEMNPSFDLVITVGDGTNTSSSETVTINLNNLNDVAPEIPEDQNFNVDENSIGGTSIGTVTINDPDGSTNYENWAIISGNDDNIFSIDPNTGIITINEGAELDHEVTTNYVLTIQVSDGINTSEATITITIMNVNDHDPTDIMLSSNTFSESVSINTEIGVLSSIDLDREDTHSYALVEGENDTDNENFTIEGDRLLTSSVFNYDFTKTLNIRIRSTDSGGQSVEKSFVLTLEPDADLAISIPSAFTPNGDNVNDTWEIDRLQSYSNCHVSVYDNDGIEVFSNTGYTSRWDGNFKGKELRFGTYYYVIKLNDASNRTYKGTVMIIK</sequence>
<dbReference type="PROSITE" id="PS50835">
    <property type="entry name" value="IG_LIKE"/>
    <property type="match status" value="1"/>
</dbReference>